<name>A0A9N9NE72_FUNMO</name>
<protein>
    <submittedName>
        <fullName evidence="1">2329_t:CDS:1</fullName>
    </submittedName>
</protein>
<feature type="non-terminal residue" evidence="1">
    <location>
        <position position="1"/>
    </location>
</feature>
<dbReference type="EMBL" id="CAJVPP010015154">
    <property type="protein sequence ID" value="CAG8726147.1"/>
    <property type="molecule type" value="Genomic_DNA"/>
</dbReference>
<keyword evidence="2" id="KW-1185">Reference proteome</keyword>
<organism evidence="1 2">
    <name type="scientific">Funneliformis mosseae</name>
    <name type="common">Endomycorrhizal fungus</name>
    <name type="synonym">Glomus mosseae</name>
    <dbReference type="NCBI Taxonomy" id="27381"/>
    <lineage>
        <taxon>Eukaryota</taxon>
        <taxon>Fungi</taxon>
        <taxon>Fungi incertae sedis</taxon>
        <taxon>Mucoromycota</taxon>
        <taxon>Glomeromycotina</taxon>
        <taxon>Glomeromycetes</taxon>
        <taxon>Glomerales</taxon>
        <taxon>Glomeraceae</taxon>
        <taxon>Funneliformis</taxon>
    </lineage>
</organism>
<dbReference type="Proteomes" id="UP000789375">
    <property type="component" value="Unassembled WGS sequence"/>
</dbReference>
<proteinExistence type="predicted"/>
<comment type="caution">
    <text evidence="1">The sequence shown here is derived from an EMBL/GenBank/DDBJ whole genome shotgun (WGS) entry which is preliminary data.</text>
</comment>
<gene>
    <name evidence="1" type="ORF">FMOSSE_LOCUS15356</name>
</gene>
<sequence length="43" mass="4710">DKVILGNLDHENYISILTITETEVEAYNVAIISGSHLASCYLS</sequence>
<reference evidence="1" key="1">
    <citation type="submission" date="2021-06" db="EMBL/GenBank/DDBJ databases">
        <authorList>
            <person name="Kallberg Y."/>
            <person name="Tangrot J."/>
            <person name="Rosling A."/>
        </authorList>
    </citation>
    <scope>NUCLEOTIDE SEQUENCE</scope>
    <source>
        <strain evidence="1">87-6 pot B 2015</strain>
    </source>
</reference>
<dbReference type="AlphaFoldDB" id="A0A9N9NE72"/>
<feature type="non-terminal residue" evidence="1">
    <location>
        <position position="43"/>
    </location>
</feature>
<accession>A0A9N9NE72</accession>
<evidence type="ECO:0000313" key="1">
    <source>
        <dbReference type="EMBL" id="CAG8726147.1"/>
    </source>
</evidence>
<evidence type="ECO:0000313" key="2">
    <source>
        <dbReference type="Proteomes" id="UP000789375"/>
    </source>
</evidence>